<protein>
    <submittedName>
        <fullName evidence="2">Uncharacterized protein</fullName>
    </submittedName>
</protein>
<proteinExistence type="predicted"/>
<evidence type="ECO:0000313" key="2">
    <source>
        <dbReference type="EMBL" id="SLM24817.1"/>
    </source>
</evidence>
<name>A0A1W1GZP9_9GAMM</name>
<gene>
    <name evidence="2" type="ORF">SAMN04488690_2544</name>
</gene>
<dbReference type="Proteomes" id="UP000191133">
    <property type="component" value="Unassembled WGS sequence"/>
</dbReference>
<reference evidence="3" key="1">
    <citation type="submission" date="2016-10" db="EMBL/GenBank/DDBJ databases">
        <authorList>
            <person name="Varghese N."/>
        </authorList>
    </citation>
    <scope>NUCLEOTIDE SEQUENCE [LARGE SCALE GENOMIC DNA]</scope>
    <source>
        <strain evidence="3">92MFCol6.1</strain>
    </source>
</reference>
<evidence type="ECO:0000313" key="3">
    <source>
        <dbReference type="Proteomes" id="UP000191133"/>
    </source>
</evidence>
<sequence length="64" mass="6491">MNIFSGLLFLQGHVTNVALAQRLASPVPAAPDTRQAPRPGNTPAAPGSVTIRAAGARATTAADR</sequence>
<evidence type="ECO:0000256" key="1">
    <source>
        <dbReference type="SAM" id="MobiDB-lite"/>
    </source>
</evidence>
<dbReference type="EMBL" id="FWEU01000003">
    <property type="protein sequence ID" value="SLM24817.1"/>
    <property type="molecule type" value="Genomic_DNA"/>
</dbReference>
<accession>A0A1W1GZP9</accession>
<organism evidence="2 3">
    <name type="scientific">Stenotrophomonas indicatrix</name>
    <dbReference type="NCBI Taxonomy" id="2045451"/>
    <lineage>
        <taxon>Bacteria</taxon>
        <taxon>Pseudomonadati</taxon>
        <taxon>Pseudomonadota</taxon>
        <taxon>Gammaproteobacteria</taxon>
        <taxon>Lysobacterales</taxon>
        <taxon>Lysobacteraceae</taxon>
        <taxon>Stenotrophomonas</taxon>
    </lineage>
</organism>
<dbReference type="AlphaFoldDB" id="A0A1W1GZP9"/>
<feature type="region of interest" description="Disordered" evidence="1">
    <location>
        <begin position="28"/>
        <end position="64"/>
    </location>
</feature>
<feature type="compositionally biased region" description="Low complexity" evidence="1">
    <location>
        <begin position="50"/>
        <end position="64"/>
    </location>
</feature>